<feature type="domain" description="R3H-associated N-terminal" evidence="1">
    <location>
        <begin position="36"/>
        <end position="157"/>
    </location>
</feature>
<dbReference type="PANTHER" id="PTHR32019">
    <property type="entry name" value="R3H DOMAIN-CONTAINING PROTEIN 4"/>
    <property type="match status" value="1"/>
</dbReference>
<dbReference type="SUPFAM" id="SSF82708">
    <property type="entry name" value="R3H domain"/>
    <property type="match status" value="1"/>
</dbReference>
<dbReference type="OrthoDB" id="75169at2759"/>
<dbReference type="Gene3D" id="3.30.1370.50">
    <property type="entry name" value="R3H-like domain"/>
    <property type="match status" value="1"/>
</dbReference>
<dbReference type="Proteomes" id="UP000036987">
    <property type="component" value="Unassembled WGS sequence"/>
</dbReference>
<evidence type="ECO:0000259" key="1">
    <source>
        <dbReference type="Pfam" id="PF13902"/>
    </source>
</evidence>
<dbReference type="InterPro" id="IPR036867">
    <property type="entry name" value="R3H_dom_sf"/>
</dbReference>
<reference evidence="3" key="1">
    <citation type="journal article" date="2016" name="Nature">
        <title>The genome of the seagrass Zostera marina reveals angiosperm adaptation to the sea.</title>
        <authorList>
            <person name="Olsen J.L."/>
            <person name="Rouze P."/>
            <person name="Verhelst B."/>
            <person name="Lin Y.-C."/>
            <person name="Bayer T."/>
            <person name="Collen J."/>
            <person name="Dattolo E."/>
            <person name="De Paoli E."/>
            <person name="Dittami S."/>
            <person name="Maumus F."/>
            <person name="Michel G."/>
            <person name="Kersting A."/>
            <person name="Lauritano C."/>
            <person name="Lohaus R."/>
            <person name="Toepel M."/>
            <person name="Tonon T."/>
            <person name="Vanneste K."/>
            <person name="Amirebrahimi M."/>
            <person name="Brakel J."/>
            <person name="Bostroem C."/>
            <person name="Chovatia M."/>
            <person name="Grimwood J."/>
            <person name="Jenkins J.W."/>
            <person name="Jueterbock A."/>
            <person name="Mraz A."/>
            <person name="Stam W.T."/>
            <person name="Tice H."/>
            <person name="Bornberg-Bauer E."/>
            <person name="Green P.J."/>
            <person name="Pearson G.A."/>
            <person name="Procaccini G."/>
            <person name="Duarte C.M."/>
            <person name="Schmutz J."/>
            <person name="Reusch T.B.H."/>
            <person name="Van de Peer Y."/>
        </authorList>
    </citation>
    <scope>NUCLEOTIDE SEQUENCE [LARGE SCALE GENOMIC DNA]</scope>
    <source>
        <strain evidence="3">cv. Finnish</strain>
    </source>
</reference>
<evidence type="ECO:0000313" key="2">
    <source>
        <dbReference type="EMBL" id="KMZ62734.1"/>
    </source>
</evidence>
<dbReference type="STRING" id="29655.A0A0K9P181"/>
<name>A0A0K9P181_ZOSMR</name>
<dbReference type="OMA" id="PWGDEVP"/>
<dbReference type="AlphaFoldDB" id="A0A0K9P181"/>
<dbReference type="Pfam" id="PF13902">
    <property type="entry name" value="R3H-assoc"/>
    <property type="match status" value="1"/>
</dbReference>
<dbReference type="PANTHER" id="PTHR32019:SF2">
    <property type="entry name" value="R3H DOMAIN-CONTAINING PROTEIN 4"/>
    <property type="match status" value="1"/>
</dbReference>
<keyword evidence="3" id="KW-1185">Reference proteome</keyword>
<dbReference type="EMBL" id="LFYR01001330">
    <property type="protein sequence ID" value="KMZ62734.1"/>
    <property type="molecule type" value="Genomic_DNA"/>
</dbReference>
<accession>A0A0K9P181</accession>
<dbReference type="InterPro" id="IPR039629">
    <property type="entry name" value="R3HDM4"/>
</dbReference>
<proteinExistence type="predicted"/>
<evidence type="ECO:0000313" key="3">
    <source>
        <dbReference type="Proteomes" id="UP000036987"/>
    </source>
</evidence>
<protein>
    <recommendedName>
        <fullName evidence="1">R3H-associated N-terminal domain-containing protein</fullName>
    </recommendedName>
</protein>
<comment type="caution">
    <text evidence="2">The sequence shown here is derived from an EMBL/GenBank/DDBJ whole genome shotgun (WGS) entry which is preliminary data.</text>
</comment>
<organism evidence="2 3">
    <name type="scientific">Zostera marina</name>
    <name type="common">Eelgrass</name>
    <dbReference type="NCBI Taxonomy" id="29655"/>
    <lineage>
        <taxon>Eukaryota</taxon>
        <taxon>Viridiplantae</taxon>
        <taxon>Streptophyta</taxon>
        <taxon>Embryophyta</taxon>
        <taxon>Tracheophyta</taxon>
        <taxon>Spermatophyta</taxon>
        <taxon>Magnoliopsida</taxon>
        <taxon>Liliopsida</taxon>
        <taxon>Zosteraceae</taxon>
        <taxon>Zostera</taxon>
    </lineage>
</organism>
<gene>
    <name evidence="2" type="ORF">ZOSMA_44G01370</name>
</gene>
<sequence>MVGADVMRRVEEIPPYFPISDFMKGEEQARSRGMLLEKKIEYLERIGISGKVGSRRSRRWLNDFLLIELVPRLNAEEIRGLFAPPPFGDFPPKSPFSMTCGQEWDSFRNVDMDTEARLLESMGSSLSKRKDYLDKDKTIALNAWHRIGCRTREAIRHNFLSDLVQRFEDCIKTFIMDSEKGDVLDLHVQDAYHRLLLHGVCEFYDLTSVTITSSEDGRSKTKTTRIKKKKSGVEIPQNVTLSGFVKMAKEGGSILP</sequence>
<dbReference type="GO" id="GO:0003676">
    <property type="term" value="F:nucleic acid binding"/>
    <property type="evidence" value="ECO:0007669"/>
    <property type="project" value="InterPro"/>
</dbReference>
<dbReference type="InterPro" id="IPR025952">
    <property type="entry name" value="R3H-assoc_dom"/>
</dbReference>